<evidence type="ECO:0000259" key="2">
    <source>
        <dbReference type="Pfam" id="PF18962"/>
    </source>
</evidence>
<dbReference type="InterPro" id="IPR035986">
    <property type="entry name" value="PKD_dom_sf"/>
</dbReference>
<reference evidence="3 4" key="1">
    <citation type="submission" date="2018-01" db="EMBL/GenBank/DDBJ databases">
        <title>A novel member of the phylum Bacteroidetes isolated from glacier ice.</title>
        <authorList>
            <person name="Liu Q."/>
            <person name="Xin Y.-H."/>
        </authorList>
    </citation>
    <scope>NUCLEOTIDE SEQUENCE [LARGE SCALE GENOMIC DNA]</scope>
    <source>
        <strain evidence="3 4">RB1R16</strain>
    </source>
</reference>
<proteinExistence type="predicted"/>
<dbReference type="Proteomes" id="UP000239872">
    <property type="component" value="Unassembled WGS sequence"/>
</dbReference>
<dbReference type="InterPro" id="IPR026444">
    <property type="entry name" value="Secre_tail"/>
</dbReference>
<evidence type="ECO:0000256" key="1">
    <source>
        <dbReference type="SAM" id="SignalP"/>
    </source>
</evidence>
<dbReference type="InterPro" id="IPR013783">
    <property type="entry name" value="Ig-like_fold"/>
</dbReference>
<dbReference type="NCBIfam" id="TIGR04183">
    <property type="entry name" value="Por_Secre_tail"/>
    <property type="match status" value="1"/>
</dbReference>
<feature type="chain" id="PRO_5015392226" description="Secretion system C-terminal sorting domain-containing protein" evidence="1">
    <location>
        <begin position="18"/>
        <end position="1087"/>
    </location>
</feature>
<dbReference type="InterPro" id="IPR008964">
    <property type="entry name" value="Invasin/intimin_cell_adhesion"/>
</dbReference>
<dbReference type="Gene3D" id="2.60.40.1080">
    <property type="match status" value="2"/>
</dbReference>
<accession>A0A2S7SVE8</accession>
<sequence length="1087" mass="107193">MVTVITMPTTVSATASATTICLGNTLTLTGTSTGAISYSWVGPGSYSAAALNPPGFATTAASAGIYTLTATNTCGNTSATTASVTIVTVPTAVTASLSATPLCAGDALTLTGAASGATSYSWSGPGSYSAAVLNPPVITTSTASAGIYTLTATNVCGNTTATTASLVINTVPAAVSATANSTTVCAGDALTLTGGATSSIPVTYGWSGPGGYSSSAQNPPVITTTTASAGIYTITATNACGNTTATTASVVVNTVPTAVTATPNATALCSGDVLTLTGTATSPITTTYSWSGPNGYTSTDLSPVGFTTSTLSAGVYTLTATNTCGNTTATTAAIVINTIPSAVTAIASDTTLCAGDALTLTGTVTNATSYQWDGPNSYVSTNLNPAAIITSTLSTGVYTLTATNGCGSTTGTTALVTVNRTPTLVTATAAPTPLCSGATLTLTGTATSPITTTYSWAGPNAYASTDLSPIGFVTSTASAGVYTLTATNSCGSTTAITASVIVRTVPTGVTATASPTTLCSGGTLSLTGTSSSPITTTYSWSGPNSYSSAVLNPAPFVTSTLSAGVYTLTATNICGSTTATTASVIVNRTPTGVTASATPTSVCSGATLTLTGTATSPISTTYSWAGPGGYSSAVLNPAGFTTTPASGGIYTLTATNTCGNTTAITVSVIVVGPPTGVSANIVVGALCSGFPMSLVGTATNATNYNWSGPAGYNSALLNPPAFTASTASSGTYTLSAGNSCFTVTATASIVIAPLPAMGPITGSTTICVGGVSNLSDTVLSGVWSSANPAVATINGMGIVTGVTPGTAMISYTNTNSCGTALATTTVTILPIPTFIPVTGSSMLCQGSASLYLGGLSGGTWASNNPSVATIDASSGLATGMMPGTAIISYTVSNGCGAPVTDTIAVNVITAPDAGNIFGPVRLCMSDTIRLYNYTTGGTWHVVNNHAAITSTGGLVTGITSGVDTAYYVVSNMCGTDTTRYPFYVYTPAQCAALGVGAVTVNDINCSIYPNPNAGSFTLSGSWIEGDNEATIEIIDLLGQVVYKKSITINNYKIDEQVQIGGDLSSGMYMLRINSANAHQAIRFTVSQ</sequence>
<evidence type="ECO:0000313" key="3">
    <source>
        <dbReference type="EMBL" id="PQJ10688.1"/>
    </source>
</evidence>
<keyword evidence="1" id="KW-0732">Signal</keyword>
<evidence type="ECO:0000313" key="4">
    <source>
        <dbReference type="Proteomes" id="UP000239872"/>
    </source>
</evidence>
<feature type="domain" description="Secretion system C-terminal sorting" evidence="2">
    <location>
        <begin position="1007"/>
        <end position="1079"/>
    </location>
</feature>
<feature type="signal peptide" evidence="1">
    <location>
        <begin position="1"/>
        <end position="17"/>
    </location>
</feature>
<name>A0A2S7SVE8_9BACT</name>
<organism evidence="3 4">
    <name type="scientific">Flavipsychrobacter stenotrophus</name>
    <dbReference type="NCBI Taxonomy" id="2077091"/>
    <lineage>
        <taxon>Bacteria</taxon>
        <taxon>Pseudomonadati</taxon>
        <taxon>Bacteroidota</taxon>
        <taxon>Chitinophagia</taxon>
        <taxon>Chitinophagales</taxon>
        <taxon>Chitinophagaceae</taxon>
        <taxon>Flavipsychrobacter</taxon>
    </lineage>
</organism>
<gene>
    <name evidence="3" type="ORF">CJD36_012000</name>
</gene>
<protein>
    <recommendedName>
        <fullName evidence="2">Secretion system C-terminal sorting domain-containing protein</fullName>
    </recommendedName>
</protein>
<dbReference type="Pfam" id="PF18962">
    <property type="entry name" value="Por_Secre_tail"/>
    <property type="match status" value="1"/>
</dbReference>
<keyword evidence="4" id="KW-1185">Reference proteome</keyword>
<dbReference type="SUPFAM" id="SSF49373">
    <property type="entry name" value="Invasin/intimin cell-adhesion fragments"/>
    <property type="match status" value="2"/>
</dbReference>
<dbReference type="EMBL" id="PPSL01000003">
    <property type="protein sequence ID" value="PQJ10688.1"/>
    <property type="molecule type" value="Genomic_DNA"/>
</dbReference>
<comment type="caution">
    <text evidence="3">The sequence shown here is derived from an EMBL/GenBank/DDBJ whole genome shotgun (WGS) entry which is preliminary data.</text>
</comment>
<dbReference type="SUPFAM" id="SSF49299">
    <property type="entry name" value="PKD domain"/>
    <property type="match status" value="2"/>
</dbReference>
<dbReference type="Gene3D" id="2.60.40.10">
    <property type="entry name" value="Immunoglobulins"/>
    <property type="match status" value="8"/>
</dbReference>
<dbReference type="AlphaFoldDB" id="A0A2S7SVE8"/>